<dbReference type="RefSeq" id="WP_163828261.1">
    <property type="nucleotide sequence ID" value="NZ_JAAGUZ010000003.1"/>
</dbReference>
<comment type="caution">
    <text evidence="1">The sequence shown here is derived from an EMBL/GenBank/DDBJ whole genome shotgun (WGS) entry which is preliminary data.</text>
</comment>
<accession>A0A6P1D0X0</accession>
<organism evidence="1 2">
    <name type="scientific">Nocardia cyriacigeorgica</name>
    <dbReference type="NCBI Taxonomy" id="135487"/>
    <lineage>
        <taxon>Bacteria</taxon>
        <taxon>Bacillati</taxon>
        <taxon>Actinomycetota</taxon>
        <taxon>Actinomycetes</taxon>
        <taxon>Mycobacteriales</taxon>
        <taxon>Nocardiaceae</taxon>
        <taxon>Nocardia</taxon>
    </lineage>
</organism>
<dbReference type="AlphaFoldDB" id="A0A6P1D0X0"/>
<evidence type="ECO:0000313" key="2">
    <source>
        <dbReference type="Proteomes" id="UP000468928"/>
    </source>
</evidence>
<dbReference type="Proteomes" id="UP000468928">
    <property type="component" value="Unassembled WGS sequence"/>
</dbReference>
<evidence type="ECO:0000313" key="1">
    <source>
        <dbReference type="EMBL" id="NEW43219.1"/>
    </source>
</evidence>
<proteinExistence type="predicted"/>
<reference evidence="1 2" key="1">
    <citation type="submission" date="2020-01" db="EMBL/GenBank/DDBJ databases">
        <title>Genetics and antimicrobial susceptibilities of Nocardia species isolated from the soil; a comparison with species isolated from humans.</title>
        <authorList>
            <person name="Carrasco G."/>
            <person name="Monzon S."/>
            <person name="Sansegundo M."/>
            <person name="Garcia E."/>
            <person name="Garrido N."/>
            <person name="Medina M.J."/>
            <person name="Villalon P."/>
            <person name="Ramirez-Arocha A.C."/>
            <person name="Jimenez P."/>
            <person name="Cuesta I."/>
            <person name="Valdezate S."/>
        </authorList>
    </citation>
    <scope>NUCLEOTIDE SEQUENCE [LARGE SCALE GENOMIC DNA]</scope>
    <source>
        <strain evidence="1 2">CNM20110639</strain>
    </source>
</reference>
<sequence>MFDLLCDDIVADHRYAVLDARVAGEPDPEPPADTTRFVVRDHGGVEKVAISAELTYPPVSAKAVVTHRRDTEASAKWEAARRVRREKAEAAARTLSEAAREVPLDPQVRRVVSTLRVAAASLREDVPTLEFCREQLTVAQNTLSAAARALVAAEAAGNEREAEHARRHARWWRRGVDRWTHLTELVTEAYMDAEEVDDYADSLSIPST</sequence>
<dbReference type="EMBL" id="JAAGUZ010000003">
    <property type="protein sequence ID" value="NEW43219.1"/>
    <property type="molecule type" value="Genomic_DNA"/>
</dbReference>
<protein>
    <submittedName>
        <fullName evidence="1">Uncharacterized protein</fullName>
    </submittedName>
</protein>
<gene>
    <name evidence="1" type="ORF">GV789_01900</name>
</gene>
<name>A0A6P1D0X0_9NOCA</name>